<dbReference type="InterPro" id="IPR011049">
    <property type="entry name" value="Serralysin-like_metalloprot_C"/>
</dbReference>
<name>A0AAQ2QAM1_MORBO</name>
<accession>A0AAQ2QAM1</accession>
<sequence length="131" mass="14849">MEAVSVIFDELIPEDYKFWSDDTLDLIGTDGDDNFSSFSVYLHDHPRVIFAGGGNDILYGDDNHDMLHGGTGNDTFFGDEGNDTLIDTEGYDTYHIKDRDTIYDKDGKGKILFDDKQLPKIFNTSQYLYAI</sequence>
<dbReference type="SUPFAM" id="SSF51120">
    <property type="entry name" value="beta-Roll"/>
    <property type="match status" value="1"/>
</dbReference>
<protein>
    <recommendedName>
        <fullName evidence="6">Cyclolysin</fullName>
    </recommendedName>
</protein>
<dbReference type="GeneID" id="77187496"/>
<keyword evidence="1" id="KW-0106">Calcium</keyword>
<dbReference type="EMBL" id="CP087830">
    <property type="protein sequence ID" value="UZA02874.1"/>
    <property type="molecule type" value="Genomic_DNA"/>
</dbReference>
<dbReference type="AlphaFoldDB" id="A0AAQ2QAM1"/>
<gene>
    <name evidence="2" type="ORF">LP092_13200</name>
    <name evidence="3" type="ORF">LP129_01815</name>
</gene>
<organism evidence="3 4">
    <name type="scientific">Moraxella bovis</name>
    <dbReference type="NCBI Taxonomy" id="476"/>
    <lineage>
        <taxon>Bacteria</taxon>
        <taxon>Pseudomonadati</taxon>
        <taxon>Pseudomonadota</taxon>
        <taxon>Gammaproteobacteria</taxon>
        <taxon>Moraxellales</taxon>
        <taxon>Moraxellaceae</taxon>
        <taxon>Moraxella</taxon>
    </lineage>
</organism>
<proteinExistence type="predicted"/>
<evidence type="ECO:0008006" key="6">
    <source>
        <dbReference type="Google" id="ProtNLM"/>
    </source>
</evidence>
<dbReference type="Gene3D" id="2.150.10.10">
    <property type="entry name" value="Serralysin-like metalloprotease, C-terminal"/>
    <property type="match status" value="1"/>
</dbReference>
<evidence type="ECO:0000313" key="2">
    <source>
        <dbReference type="EMBL" id="UZA02874.1"/>
    </source>
</evidence>
<dbReference type="RefSeq" id="WP_264682801.1">
    <property type="nucleotide sequence ID" value="NZ_CP087768.1"/>
</dbReference>
<keyword evidence="5" id="KW-1185">Reference proteome</keyword>
<evidence type="ECO:0000256" key="1">
    <source>
        <dbReference type="ARBA" id="ARBA00022837"/>
    </source>
</evidence>
<reference evidence="3 4" key="1">
    <citation type="journal article" date="2022" name="BMC Microbiol.">
        <title>Whole genome sequencing of Moraxella bovis strains from North America reveals two genotypes with different genetic determinants.</title>
        <authorList>
            <person name="Wynn E.L."/>
            <person name="Hille M.M."/>
            <person name="Loy J.D."/>
            <person name="Schuller G."/>
            <person name="Kuhn K.L."/>
            <person name="Dickey A.M."/>
            <person name="Bono J.L."/>
            <person name="Clawson M.L."/>
        </authorList>
    </citation>
    <scope>NUCLEOTIDE SEQUENCE [LARGE SCALE GENOMIC DNA]</scope>
    <source>
        <strain evidence="2">SAM102599</strain>
        <strain evidence="3 4">SAM57978</strain>
    </source>
</reference>
<dbReference type="InterPro" id="IPR001343">
    <property type="entry name" value="Hemolysn_Ca-bd"/>
</dbReference>
<evidence type="ECO:0000313" key="3">
    <source>
        <dbReference type="EMBL" id="UZA51929.1"/>
    </source>
</evidence>
<evidence type="ECO:0000313" key="4">
    <source>
        <dbReference type="Proteomes" id="UP001163283"/>
    </source>
</evidence>
<dbReference type="EMBL" id="CP087781">
    <property type="protein sequence ID" value="UZA51929.1"/>
    <property type="molecule type" value="Genomic_DNA"/>
</dbReference>
<dbReference type="Proteomes" id="UP001163283">
    <property type="component" value="Chromosome"/>
</dbReference>
<dbReference type="GO" id="GO:0005509">
    <property type="term" value="F:calcium ion binding"/>
    <property type="evidence" value="ECO:0007669"/>
    <property type="project" value="InterPro"/>
</dbReference>
<dbReference type="PRINTS" id="PR00313">
    <property type="entry name" value="CABNDNGRPT"/>
</dbReference>
<evidence type="ECO:0000313" key="5">
    <source>
        <dbReference type="Proteomes" id="UP001163632"/>
    </source>
</evidence>
<dbReference type="Pfam" id="PF00353">
    <property type="entry name" value="HemolysinCabind"/>
    <property type="match status" value="2"/>
</dbReference>
<dbReference type="Proteomes" id="UP001163632">
    <property type="component" value="Chromosome"/>
</dbReference>